<feature type="transmembrane region" description="Helical" evidence="2">
    <location>
        <begin position="20"/>
        <end position="45"/>
    </location>
</feature>
<organism evidence="3 4">
    <name type="scientific">Gouania willdenowi</name>
    <name type="common">Blunt-snouted clingfish</name>
    <name type="synonym">Lepadogaster willdenowi</name>
    <dbReference type="NCBI Taxonomy" id="441366"/>
    <lineage>
        <taxon>Eukaryota</taxon>
        <taxon>Metazoa</taxon>
        <taxon>Chordata</taxon>
        <taxon>Craniata</taxon>
        <taxon>Vertebrata</taxon>
        <taxon>Euteleostomi</taxon>
        <taxon>Actinopterygii</taxon>
        <taxon>Neopterygii</taxon>
        <taxon>Teleostei</taxon>
        <taxon>Neoteleostei</taxon>
        <taxon>Acanthomorphata</taxon>
        <taxon>Ovalentaria</taxon>
        <taxon>Blenniimorphae</taxon>
        <taxon>Blenniiformes</taxon>
        <taxon>Gobiesocoidei</taxon>
        <taxon>Gobiesocidae</taxon>
        <taxon>Gobiesocinae</taxon>
        <taxon>Gouania</taxon>
    </lineage>
</organism>
<reference evidence="3" key="3">
    <citation type="submission" date="2025-09" db="UniProtKB">
        <authorList>
            <consortium name="Ensembl"/>
        </authorList>
    </citation>
    <scope>IDENTIFICATION</scope>
</reference>
<protein>
    <submittedName>
        <fullName evidence="3">Protein huluwa-like</fullName>
    </submittedName>
</protein>
<feature type="region of interest" description="Disordered" evidence="1">
    <location>
        <begin position="103"/>
        <end position="130"/>
    </location>
</feature>
<reference evidence="3" key="2">
    <citation type="submission" date="2025-08" db="UniProtKB">
        <authorList>
            <consortium name="Ensembl"/>
        </authorList>
    </citation>
    <scope>IDENTIFICATION</scope>
</reference>
<keyword evidence="2" id="KW-0472">Membrane</keyword>
<dbReference type="AlphaFoldDB" id="A0A8C5N8Z7"/>
<gene>
    <name evidence="3" type="primary">hwa</name>
</gene>
<dbReference type="Ensembl" id="ENSGWIT00000041124.1">
    <property type="protein sequence ID" value="ENSGWIP00000037764.1"/>
    <property type="gene ID" value="ENSGWIG00000019396.1"/>
</dbReference>
<name>A0A8C5N8Z7_GOUWI</name>
<accession>A0A8C5N8Z7</accession>
<proteinExistence type="predicted"/>
<reference evidence="3" key="1">
    <citation type="submission" date="2020-06" db="EMBL/GenBank/DDBJ databases">
        <authorList>
            <consortium name="Wellcome Sanger Institute Data Sharing"/>
        </authorList>
    </citation>
    <scope>NUCLEOTIDE SEQUENCE [LARGE SCALE GENOMIC DNA]</scope>
</reference>
<keyword evidence="2" id="KW-1133">Transmembrane helix</keyword>
<keyword evidence="4" id="KW-1185">Reference proteome</keyword>
<evidence type="ECO:0000313" key="3">
    <source>
        <dbReference type="Ensembl" id="ENSGWIP00000037764.1"/>
    </source>
</evidence>
<evidence type="ECO:0000313" key="4">
    <source>
        <dbReference type="Proteomes" id="UP000694680"/>
    </source>
</evidence>
<evidence type="ECO:0000256" key="1">
    <source>
        <dbReference type="SAM" id="MobiDB-lite"/>
    </source>
</evidence>
<sequence>MSSSGQTGPSDPGEGQPVNSLTVVVLLLIPCVVILLLLNCVFLLYKLLRTRTRTRDHPQELLLQHRRASGSQSEHPVTSSRASSRDHCRVPLLLTSVRAPSTIRATSPSAPRLTLRPEPPPGPGSPSCSSTKAGWCRSVSLRILSADSDALLTSALEWDYYDPCYVKQNHLPKHQHHRPALHTKHYWV</sequence>
<evidence type="ECO:0000256" key="2">
    <source>
        <dbReference type="SAM" id="Phobius"/>
    </source>
</evidence>
<keyword evidence="2" id="KW-0812">Transmembrane</keyword>
<dbReference type="Proteomes" id="UP000694680">
    <property type="component" value="Chromosome 12"/>
</dbReference>